<reference evidence="1 2" key="1">
    <citation type="submission" date="2020-06" db="EMBL/GenBank/DDBJ databases">
        <title>Transcriptomic and genomic resources for Thalictrum thalictroides and T. hernandezii: Facilitating candidate gene discovery in an emerging model plant lineage.</title>
        <authorList>
            <person name="Arias T."/>
            <person name="Riano-Pachon D.M."/>
            <person name="Di Stilio V.S."/>
        </authorList>
    </citation>
    <scope>NUCLEOTIDE SEQUENCE [LARGE SCALE GENOMIC DNA]</scope>
    <source>
        <strain evidence="2">cv. WT478/WT964</strain>
        <tissue evidence="1">Leaves</tissue>
    </source>
</reference>
<organism evidence="1 2">
    <name type="scientific">Thalictrum thalictroides</name>
    <name type="common">Rue-anemone</name>
    <name type="synonym">Anemone thalictroides</name>
    <dbReference type="NCBI Taxonomy" id="46969"/>
    <lineage>
        <taxon>Eukaryota</taxon>
        <taxon>Viridiplantae</taxon>
        <taxon>Streptophyta</taxon>
        <taxon>Embryophyta</taxon>
        <taxon>Tracheophyta</taxon>
        <taxon>Spermatophyta</taxon>
        <taxon>Magnoliopsida</taxon>
        <taxon>Ranunculales</taxon>
        <taxon>Ranunculaceae</taxon>
        <taxon>Thalictroideae</taxon>
        <taxon>Thalictrum</taxon>
    </lineage>
</organism>
<protein>
    <submittedName>
        <fullName evidence="1">Uncharacterized protein</fullName>
    </submittedName>
</protein>
<evidence type="ECO:0000313" key="2">
    <source>
        <dbReference type="Proteomes" id="UP000554482"/>
    </source>
</evidence>
<evidence type="ECO:0000313" key="1">
    <source>
        <dbReference type="EMBL" id="KAF5198520.1"/>
    </source>
</evidence>
<sequence length="59" mass="6682">MSLLAGNLSKVEHNNQVPLANFMESTPVAALPIQPQTYSEVFIIQNDQYTIWKCEFPTL</sequence>
<name>A0A7J6WPL9_THATH</name>
<proteinExistence type="predicted"/>
<comment type="caution">
    <text evidence="1">The sequence shown here is derived from an EMBL/GenBank/DDBJ whole genome shotgun (WGS) entry which is preliminary data.</text>
</comment>
<dbReference type="EMBL" id="JABWDY010013157">
    <property type="protein sequence ID" value="KAF5198520.1"/>
    <property type="molecule type" value="Genomic_DNA"/>
</dbReference>
<dbReference type="Proteomes" id="UP000554482">
    <property type="component" value="Unassembled WGS sequence"/>
</dbReference>
<accession>A0A7J6WPL9</accession>
<keyword evidence="2" id="KW-1185">Reference proteome</keyword>
<gene>
    <name evidence="1" type="ORF">FRX31_011894</name>
</gene>
<dbReference type="AlphaFoldDB" id="A0A7J6WPL9"/>